<evidence type="ECO:0000313" key="3">
    <source>
        <dbReference type="Proteomes" id="UP000266861"/>
    </source>
</evidence>
<keyword evidence="3" id="KW-1185">Reference proteome</keyword>
<reference evidence="1 3" key="1">
    <citation type="submission" date="2018-08" db="EMBL/GenBank/DDBJ databases">
        <title>Genome and evolution of the arbuscular mycorrhizal fungus Diversispora epigaea (formerly Glomus versiforme) and its bacterial endosymbionts.</title>
        <authorList>
            <person name="Sun X."/>
            <person name="Fei Z."/>
            <person name="Harrison M."/>
        </authorList>
    </citation>
    <scope>NUCLEOTIDE SEQUENCE [LARGE SCALE GENOMIC DNA]</scope>
    <source>
        <strain evidence="1 3">IT104</strain>
    </source>
</reference>
<evidence type="ECO:0000313" key="1">
    <source>
        <dbReference type="EMBL" id="RHZ86663.1"/>
    </source>
</evidence>
<accession>A0A397JP32</accession>
<comment type="caution">
    <text evidence="1">The sequence shown here is derived from an EMBL/GenBank/DDBJ whole genome shotgun (WGS) entry which is preliminary data.</text>
</comment>
<sequence length="170" mass="19688">MARSQRKKIFIFTRINEYPGVFREDNGIMFYNYCELSVDWKTKSTVDGHFNSLLPFFKKYPKEGGAIPQASTLRQIYLPQVFENHFSSLKNYFNQKPVAIIMDETTDDCSRSVVNTLFSLRQNTKLISVNFLDRVNNSTMGGTLLSILSNYNIPYTLLKLSTVRFGPVWQ</sequence>
<protein>
    <recommendedName>
        <fullName evidence="4">DUF659 domain-containing protein</fullName>
    </recommendedName>
</protein>
<organism evidence="1 3">
    <name type="scientific">Diversispora epigaea</name>
    <dbReference type="NCBI Taxonomy" id="1348612"/>
    <lineage>
        <taxon>Eukaryota</taxon>
        <taxon>Fungi</taxon>
        <taxon>Fungi incertae sedis</taxon>
        <taxon>Mucoromycota</taxon>
        <taxon>Glomeromycotina</taxon>
        <taxon>Glomeromycetes</taxon>
        <taxon>Diversisporales</taxon>
        <taxon>Diversisporaceae</taxon>
        <taxon>Diversispora</taxon>
    </lineage>
</organism>
<evidence type="ECO:0000313" key="2">
    <source>
        <dbReference type="EMBL" id="RHZ86664.1"/>
    </source>
</evidence>
<dbReference type="STRING" id="1348612.A0A397JP32"/>
<evidence type="ECO:0008006" key="4">
    <source>
        <dbReference type="Google" id="ProtNLM"/>
    </source>
</evidence>
<dbReference type="EMBL" id="PQFF01000045">
    <property type="protein sequence ID" value="RHZ86663.1"/>
    <property type="molecule type" value="Genomic_DNA"/>
</dbReference>
<dbReference type="AlphaFoldDB" id="A0A397JP32"/>
<gene>
    <name evidence="2" type="ORF">Glove_48g182</name>
    <name evidence="1" type="ORF">Glove_48g185</name>
</gene>
<dbReference type="EMBL" id="PQFF01000045">
    <property type="protein sequence ID" value="RHZ86664.1"/>
    <property type="molecule type" value="Genomic_DNA"/>
</dbReference>
<dbReference type="OrthoDB" id="2407789at2759"/>
<proteinExistence type="predicted"/>
<dbReference type="Proteomes" id="UP000266861">
    <property type="component" value="Unassembled WGS sequence"/>
</dbReference>
<name>A0A397JP32_9GLOM</name>